<dbReference type="SUPFAM" id="SSF51126">
    <property type="entry name" value="Pectin lyase-like"/>
    <property type="match status" value="2"/>
</dbReference>
<evidence type="ECO:0000259" key="1">
    <source>
        <dbReference type="Pfam" id="PF13229"/>
    </source>
</evidence>
<dbReference type="InterPro" id="IPR012334">
    <property type="entry name" value="Pectin_lyas_fold"/>
</dbReference>
<accession>A0A1C4Y3F5</accession>
<dbReference type="Gene3D" id="2.160.20.10">
    <property type="entry name" value="Single-stranded right-handed beta-helix, Pectin lyase-like"/>
    <property type="match status" value="1"/>
</dbReference>
<dbReference type="AlphaFoldDB" id="A0A1C4Y3F5"/>
<reference evidence="3" key="1">
    <citation type="submission" date="2016-06" db="EMBL/GenBank/DDBJ databases">
        <authorList>
            <person name="Varghese N."/>
            <person name="Submissions Spin"/>
        </authorList>
    </citation>
    <scope>NUCLEOTIDE SEQUENCE [LARGE SCALE GENOMIC DNA]</scope>
    <source>
        <strain evidence="3">DSM 45160</strain>
    </source>
</reference>
<dbReference type="InterPro" id="IPR011050">
    <property type="entry name" value="Pectin_lyase_fold/virulence"/>
</dbReference>
<dbReference type="InterPro" id="IPR022441">
    <property type="entry name" value="Para_beta_helix_rpt-2"/>
</dbReference>
<evidence type="ECO:0000313" key="3">
    <source>
        <dbReference type="Proteomes" id="UP000198224"/>
    </source>
</evidence>
<dbReference type="InterPro" id="IPR039448">
    <property type="entry name" value="Beta_helix"/>
</dbReference>
<protein>
    <submittedName>
        <fullName evidence="2">Parallel beta-helix repeat (Two copies)</fullName>
    </submittedName>
</protein>
<dbReference type="EMBL" id="LT607409">
    <property type="protein sequence ID" value="SCF15200.1"/>
    <property type="molecule type" value="Genomic_DNA"/>
</dbReference>
<name>A0A1C4Y3F5_9ACTN</name>
<keyword evidence="3" id="KW-1185">Reference proteome</keyword>
<dbReference type="NCBIfam" id="TIGR03804">
    <property type="entry name" value="para_beta_helix"/>
    <property type="match status" value="1"/>
</dbReference>
<sequence>MATLAVAGQTGAPSVATVREAPLSLRDPRVGCLLDGRDESAKIIAALGLLPSDGGEIHQPVGRLGLGSEVAFPANVTWTGENIGSAIIQPAPGYTGRLISTGKYNQISNVHFHGMRTSNVLLTVRGPRSTFHHLHLSNSGSHGMEFVGTDENASAHANKITDINIEDCLGVGIFVNAVAYDNEFLNVWVGECRTGVRLHDGACFFDNLHVWGCVGNGVELGDSAHRNIFQNIYVESNGTGGAGSGVVLWQVWGNQFVGGRLWRNASNGIELYSSGRTRIMGLDIHDNGENGIRGRDSAMCQVIGNQFYDDTTPRRQDRPIVTVGTSNNWIVSNNVMRAYDHASGGMSLAGGNNVVSGNIE</sequence>
<dbReference type="Pfam" id="PF13229">
    <property type="entry name" value="Beta_helix"/>
    <property type="match status" value="1"/>
</dbReference>
<gene>
    <name evidence="2" type="ORF">GA0070612_4247</name>
</gene>
<dbReference type="Proteomes" id="UP000198224">
    <property type="component" value="Chromosome I"/>
</dbReference>
<dbReference type="InterPro" id="IPR006626">
    <property type="entry name" value="PbH1"/>
</dbReference>
<evidence type="ECO:0000313" key="2">
    <source>
        <dbReference type="EMBL" id="SCF15200.1"/>
    </source>
</evidence>
<proteinExistence type="predicted"/>
<feature type="domain" description="Right handed beta helix" evidence="1">
    <location>
        <begin position="244"/>
        <end position="359"/>
    </location>
</feature>
<dbReference type="SMART" id="SM00710">
    <property type="entry name" value="PbH1"/>
    <property type="match status" value="8"/>
</dbReference>
<organism evidence="2 3">
    <name type="scientific">Micromonospora chokoriensis</name>
    <dbReference type="NCBI Taxonomy" id="356851"/>
    <lineage>
        <taxon>Bacteria</taxon>
        <taxon>Bacillati</taxon>
        <taxon>Actinomycetota</taxon>
        <taxon>Actinomycetes</taxon>
        <taxon>Micromonosporales</taxon>
        <taxon>Micromonosporaceae</taxon>
        <taxon>Micromonospora</taxon>
    </lineage>
</organism>